<keyword evidence="4" id="KW-1185">Reference proteome</keyword>
<evidence type="ECO:0000313" key="5">
    <source>
        <dbReference type="WBParaSite" id="Csp11.Scaffold630.g18453.t1"/>
    </source>
</evidence>
<evidence type="ECO:0000256" key="3">
    <source>
        <dbReference type="ARBA" id="ARBA00022490"/>
    </source>
</evidence>
<dbReference type="STRING" id="1561998.A0A1I7UQX5"/>
<dbReference type="Pfam" id="PF00022">
    <property type="entry name" value="Actin"/>
    <property type="match status" value="1"/>
</dbReference>
<dbReference type="Gene3D" id="3.30.420.40">
    <property type="match status" value="2"/>
</dbReference>
<name>A0A1I7UQX5_9PELO</name>
<dbReference type="Gene3D" id="3.90.640.10">
    <property type="entry name" value="Actin, Chain A, domain 4"/>
    <property type="match status" value="1"/>
</dbReference>
<dbReference type="InterPro" id="IPR004000">
    <property type="entry name" value="Actin"/>
</dbReference>
<accession>A0A1I7UQX5</accession>
<comment type="similarity">
    <text evidence="2">Belongs to the actin family. ARP6 subfamily.</text>
</comment>
<dbReference type="GO" id="GO:0005634">
    <property type="term" value="C:nucleus"/>
    <property type="evidence" value="ECO:0007669"/>
    <property type="project" value="UniProtKB-ARBA"/>
</dbReference>
<reference evidence="5" key="1">
    <citation type="submission" date="2016-11" db="UniProtKB">
        <authorList>
            <consortium name="WormBaseParasite"/>
        </authorList>
    </citation>
    <scope>IDENTIFICATION</scope>
</reference>
<dbReference type="FunFam" id="3.90.640.10:FF:000014">
    <property type="entry name" value="Putative actin-related protein 6"/>
    <property type="match status" value="1"/>
</dbReference>
<proteinExistence type="inferred from homology"/>
<dbReference type="Proteomes" id="UP000095282">
    <property type="component" value="Unplaced"/>
</dbReference>
<dbReference type="WBParaSite" id="Csp11.Scaffold630.g18453.t1">
    <property type="protein sequence ID" value="Csp11.Scaffold630.g18453.t1"/>
    <property type="gene ID" value="Csp11.Scaffold630.g18453"/>
</dbReference>
<dbReference type="SUPFAM" id="SSF53067">
    <property type="entry name" value="Actin-like ATPase domain"/>
    <property type="match status" value="2"/>
</dbReference>
<dbReference type="GO" id="GO:0005737">
    <property type="term" value="C:cytoplasm"/>
    <property type="evidence" value="ECO:0007669"/>
    <property type="project" value="UniProtKB-SubCell"/>
</dbReference>
<sequence length="417" mass="47657">MRDVPPTTVILDNGGHNLKIGTLESDEPKIIPNSIVKAKHEKKRVFVGHQQNDCTEKFSLFYVRPIERGYVVNWDTQQQIWEKTFDHLDIEPTTSRIALTDNNYLVPALPDVSSEILFEYFGFQEIHKATASGFVAEHAARIRKRSCVCVVDSGFSWTTVASFVDGILIQESVIRIDVGGKALTNKMKDWISYRQLNVSEETHVINECKEDVCFVTMDFDRSMEEIRKRFKTIEKRYLMPDFQSSFRGQVQNIQDPQPADIPSIVLGVERFAVPEILFNPSDIDIDQCGVAEAVIESISSSPEPLRPALAQNIIVIGGSSQFPGFRERLAHDVRSMLPSEFGCRVADDVANAETHAWNCAQGVLREERVPWIDRKEWDERGESIEFSKFFRTTISSAELKETRNFEEPKEQKEEEEF</sequence>
<evidence type="ECO:0000256" key="1">
    <source>
        <dbReference type="ARBA" id="ARBA00004496"/>
    </source>
</evidence>
<protein>
    <submittedName>
        <fullName evidence="5">Actin-related protein 6</fullName>
    </submittedName>
</protein>
<dbReference type="CDD" id="cd10210">
    <property type="entry name" value="ASKHA_NBD_Arp6"/>
    <property type="match status" value="1"/>
</dbReference>
<dbReference type="SMART" id="SM00268">
    <property type="entry name" value="ACTIN"/>
    <property type="match status" value="1"/>
</dbReference>
<comment type="subcellular location">
    <subcellularLocation>
        <location evidence="1">Cytoplasm</location>
    </subcellularLocation>
</comment>
<evidence type="ECO:0000256" key="2">
    <source>
        <dbReference type="ARBA" id="ARBA00005665"/>
    </source>
</evidence>
<organism evidence="4 5">
    <name type="scientific">Caenorhabditis tropicalis</name>
    <dbReference type="NCBI Taxonomy" id="1561998"/>
    <lineage>
        <taxon>Eukaryota</taxon>
        <taxon>Metazoa</taxon>
        <taxon>Ecdysozoa</taxon>
        <taxon>Nematoda</taxon>
        <taxon>Chromadorea</taxon>
        <taxon>Rhabditida</taxon>
        <taxon>Rhabditina</taxon>
        <taxon>Rhabditomorpha</taxon>
        <taxon>Rhabditoidea</taxon>
        <taxon>Rhabditidae</taxon>
        <taxon>Peloderinae</taxon>
        <taxon>Caenorhabditis</taxon>
    </lineage>
</organism>
<evidence type="ECO:0000313" key="4">
    <source>
        <dbReference type="Proteomes" id="UP000095282"/>
    </source>
</evidence>
<dbReference type="InterPro" id="IPR043129">
    <property type="entry name" value="ATPase_NBD"/>
</dbReference>
<dbReference type="eggNOG" id="KOG0680">
    <property type="taxonomic scope" value="Eukaryota"/>
</dbReference>
<keyword evidence="3" id="KW-0963">Cytoplasm</keyword>
<dbReference type="AlphaFoldDB" id="A0A1I7UQX5"/>
<dbReference type="PANTHER" id="PTHR11937">
    <property type="entry name" value="ACTIN"/>
    <property type="match status" value="1"/>
</dbReference>